<name>A0A1J5TED0_9ARCH</name>
<dbReference type="NCBIfam" id="TIGR00759">
    <property type="entry name" value="aceE"/>
    <property type="match status" value="1"/>
</dbReference>
<dbReference type="InterPro" id="IPR055152">
    <property type="entry name" value="Transketolase-like_C_2"/>
</dbReference>
<evidence type="ECO:0000256" key="1">
    <source>
        <dbReference type="ARBA" id="ARBA00001964"/>
    </source>
</evidence>
<dbReference type="SUPFAM" id="SSF52922">
    <property type="entry name" value="TK C-terminal domain-like"/>
    <property type="match status" value="1"/>
</dbReference>
<dbReference type="PANTHER" id="PTHR43825:SF3">
    <property type="entry name" value="PYRUVATE DEHYDROGENASE E1 COMPONENT"/>
    <property type="match status" value="1"/>
</dbReference>
<protein>
    <recommendedName>
        <fullName evidence="3">Pyruvate dehydrogenase E1 component</fullName>
        <ecNumber evidence="2">1.2.4.1</ecNumber>
    </recommendedName>
</protein>
<feature type="domain" description="Pyruvate dehydrogenase E1 component middle" evidence="9">
    <location>
        <begin position="486"/>
        <end position="701"/>
    </location>
</feature>
<keyword evidence="5" id="KW-0786">Thiamine pyrophosphate</keyword>
<dbReference type="EMBL" id="MIZA01000020">
    <property type="protein sequence ID" value="OIR18467.1"/>
    <property type="molecule type" value="Genomic_DNA"/>
</dbReference>
<evidence type="ECO:0000256" key="5">
    <source>
        <dbReference type="ARBA" id="ARBA00023052"/>
    </source>
</evidence>
<evidence type="ECO:0000259" key="10">
    <source>
        <dbReference type="Pfam" id="PF22613"/>
    </source>
</evidence>
<dbReference type="InterPro" id="IPR005474">
    <property type="entry name" value="Transketolase_N"/>
</dbReference>
<dbReference type="GO" id="GO:0044272">
    <property type="term" value="P:sulfur compound biosynthetic process"/>
    <property type="evidence" value="ECO:0007669"/>
    <property type="project" value="UniProtKB-ARBA"/>
</dbReference>
<evidence type="ECO:0000259" key="8">
    <source>
        <dbReference type="Pfam" id="PF00456"/>
    </source>
</evidence>
<evidence type="ECO:0000256" key="7">
    <source>
        <dbReference type="ARBA" id="ARBA00051231"/>
    </source>
</evidence>
<dbReference type="AlphaFoldDB" id="A0A1J5TED0"/>
<dbReference type="GO" id="GO:0004739">
    <property type="term" value="F:pyruvate dehydrogenase (acetyl-transferring) activity"/>
    <property type="evidence" value="ECO:0007669"/>
    <property type="project" value="UniProtKB-EC"/>
</dbReference>
<dbReference type="SUPFAM" id="SSF52518">
    <property type="entry name" value="Thiamin diphosphate-binding fold (THDP-binding)"/>
    <property type="match status" value="2"/>
</dbReference>
<evidence type="ECO:0000256" key="3">
    <source>
        <dbReference type="ARBA" id="ARBA00017172"/>
    </source>
</evidence>
<dbReference type="EC" id="1.2.4.1" evidence="2"/>
<feature type="domain" description="Transketolase N-terminal" evidence="8">
    <location>
        <begin position="83"/>
        <end position="302"/>
    </location>
</feature>
<comment type="caution">
    <text evidence="11">The sequence shown here is derived from an EMBL/GenBank/DDBJ whole genome shotgun (WGS) entry which is preliminary data.</text>
</comment>
<gene>
    <name evidence="11" type="ORF">BD935_01535</name>
</gene>
<dbReference type="InterPro" id="IPR041621">
    <property type="entry name" value="PDH_E1_M"/>
</dbReference>
<dbReference type="Proteomes" id="UP000183080">
    <property type="component" value="Unassembled WGS sequence"/>
</dbReference>
<dbReference type="InterPro" id="IPR035807">
    <property type="entry name" value="PDC_E1_N"/>
</dbReference>
<keyword evidence="4" id="KW-0560">Oxidoreductase</keyword>
<dbReference type="CDD" id="cd02017">
    <property type="entry name" value="TPP_E1_EcPDC_like"/>
    <property type="match status" value="1"/>
</dbReference>
<keyword evidence="6 11" id="KW-0670">Pyruvate</keyword>
<accession>A0A1J5TED0</accession>
<feature type="domain" description="Transketolase-like C-terminal" evidence="10">
    <location>
        <begin position="714"/>
        <end position="844"/>
    </location>
</feature>
<dbReference type="Pfam" id="PF22613">
    <property type="entry name" value="Transketolase_C_1"/>
    <property type="match status" value="1"/>
</dbReference>
<organism evidence="11 12">
    <name type="scientific">Marine Group III euryarchaeote CG-Epi1</name>
    <dbReference type="NCBI Taxonomy" id="1888995"/>
    <lineage>
        <taxon>Archaea</taxon>
        <taxon>Methanobacteriati</taxon>
        <taxon>Thermoplasmatota</taxon>
        <taxon>Thermoplasmata</taxon>
        <taxon>Candidatus Thermoprofundales</taxon>
    </lineage>
</organism>
<evidence type="ECO:0000313" key="11">
    <source>
        <dbReference type="EMBL" id="OIR18467.1"/>
    </source>
</evidence>
<dbReference type="InterPro" id="IPR004660">
    <property type="entry name" value="PDH_E1"/>
</dbReference>
<dbReference type="Gene3D" id="3.40.50.970">
    <property type="match status" value="2"/>
</dbReference>
<evidence type="ECO:0000259" key="9">
    <source>
        <dbReference type="Pfam" id="PF17831"/>
    </source>
</evidence>
<evidence type="ECO:0000256" key="2">
    <source>
        <dbReference type="ARBA" id="ARBA00012281"/>
    </source>
</evidence>
<dbReference type="FunFam" id="3.40.50.970:FF:000011">
    <property type="entry name" value="Pyruvate dehydrogenase E1 component"/>
    <property type="match status" value="1"/>
</dbReference>
<dbReference type="InterPro" id="IPR051157">
    <property type="entry name" value="PDH/Transketolase"/>
</dbReference>
<dbReference type="PANTHER" id="PTHR43825">
    <property type="entry name" value="PYRUVATE DEHYDROGENASE E1 COMPONENT"/>
    <property type="match status" value="1"/>
</dbReference>
<dbReference type="PIRSF" id="PIRSF000156">
    <property type="entry name" value="Pyruvate_dh_E1"/>
    <property type="match status" value="1"/>
</dbReference>
<dbReference type="Pfam" id="PF17831">
    <property type="entry name" value="PDH_E1_M"/>
    <property type="match status" value="1"/>
</dbReference>
<dbReference type="InterPro" id="IPR029061">
    <property type="entry name" value="THDP-binding"/>
</dbReference>
<comment type="cofactor">
    <cofactor evidence="1">
        <name>thiamine diphosphate</name>
        <dbReference type="ChEBI" id="CHEBI:58937"/>
    </cofactor>
</comment>
<evidence type="ECO:0000256" key="4">
    <source>
        <dbReference type="ARBA" id="ARBA00023002"/>
    </source>
</evidence>
<evidence type="ECO:0000256" key="6">
    <source>
        <dbReference type="ARBA" id="ARBA00023317"/>
    </source>
</evidence>
<comment type="catalytic activity">
    <reaction evidence="7">
        <text>N(6)-[(R)-lipoyl]-L-lysyl-[protein] + pyruvate + H(+) = N(6)-[(R)-S(8)-acetyldihydrolipoyl]-L-lysyl-[protein] + CO2</text>
        <dbReference type="Rhea" id="RHEA:19189"/>
        <dbReference type="Rhea" id="RHEA-COMP:10474"/>
        <dbReference type="Rhea" id="RHEA-COMP:10478"/>
        <dbReference type="ChEBI" id="CHEBI:15361"/>
        <dbReference type="ChEBI" id="CHEBI:15378"/>
        <dbReference type="ChEBI" id="CHEBI:16526"/>
        <dbReference type="ChEBI" id="CHEBI:83099"/>
        <dbReference type="ChEBI" id="CHEBI:83111"/>
        <dbReference type="EC" id="1.2.4.1"/>
    </reaction>
</comment>
<sequence length="886" mass="100403">MEKGYRQQLPDRDPQETEEWIESIAAIIDLKGEERARYLLQTLIREARTRNISIPLLTNSPYVNTIPPESESEYPGDEAIEKKIRRIIRWNAAMMVSKANKNFAGLGGHISTYASAASLYEVGFNHFFKGKENGIGDFIYYQGHSSPGIYSRAFLEGRLTKEQLNHFRREAFTDGLSSYPHPRLMPDFWEFPTVSMGLGPTNAIYHARFLRYLHERGIADTSKSRVWAFLGDGECDEPETLHALHLAHREKLDNLTFVINCNLQRLDGPVRGNGKIVQELEAIFRGSGWNVLKVLWGRDWDELLQKDEMGHLLRKMENTVDGDFQNLAASTGDYIRENFFGPEDELKKLVKHLDDKALTKLRRGGHDSVKLFSAYNEATKHIGQPSVILAKTVKGWALGKGFEARNMTHQKKSLEKSDWAYFRDLLEIPFTDSELEEMPYYKPSSDSEEIKYLRDRRNALGGYLPTRKSTYSGFHMPKDSAFTEFDKGTPKEQEVSTTMAFVRLLRNLMKDDKIGNLIVPIVPDEARTFGMEALFTEFKIYNAQGQIYTPVDSQLLLSYKESESGQILEEGISEAGAMSSFTAAGMAYSTVGKPTIPFYIYYSMFGFQRVGDQIWCAADSRTKGFLLGATAGRTTLNGEGLQHQDGHSLLTSTTVPNCLSYDAAFAYEIGIIVKEGLRRMYDNNEDIFYYLTLYNENYQMPAIPKNCEEGVLKGIYKFKGSSEAQVRLIGSGPIMRQVLKAEKILNDLGINCDIWSATSFGGLRREAIECERWNNLNPMKKAKIPYITKVMKNKEMTTVAATDHMKAVPDMIRSWIPGKYTTLGTDGFGRSDTRENLRKYFEIDDQYIAAAAISSLLREGKISKSKAEKAMENLNVNPDAPEPSRN</sequence>
<proteinExistence type="predicted"/>
<reference evidence="11 12" key="1">
    <citation type="submission" date="2016-08" db="EMBL/GenBank/DDBJ databases">
        <title>New Insights into Marine Group III Euryarchaeota, from dark to light.</title>
        <authorList>
            <person name="Haro-Moreno J.M."/>
            <person name="Rodriguez-Valera F."/>
            <person name="Lopez-Garcia P."/>
            <person name="Moreira D."/>
            <person name="Martin-Cuadrado A.B."/>
        </authorList>
    </citation>
    <scope>NUCLEOTIDE SEQUENCE [LARGE SCALE GENOMIC DNA]</scope>
    <source>
        <strain evidence="11">CG-Epi1</strain>
    </source>
</reference>
<dbReference type="STRING" id="1888995.BD935_01535"/>
<dbReference type="InterPro" id="IPR009014">
    <property type="entry name" value="Transketo_C/PFOR_II"/>
</dbReference>
<dbReference type="Pfam" id="PF00456">
    <property type="entry name" value="Transketolase_N"/>
    <property type="match status" value="1"/>
</dbReference>
<dbReference type="Gene3D" id="3.40.50.920">
    <property type="match status" value="1"/>
</dbReference>
<dbReference type="GO" id="GO:0006082">
    <property type="term" value="P:organic acid metabolic process"/>
    <property type="evidence" value="ECO:0007669"/>
    <property type="project" value="UniProtKB-ARBA"/>
</dbReference>
<evidence type="ECO:0000313" key="12">
    <source>
        <dbReference type="Proteomes" id="UP000183080"/>
    </source>
</evidence>